<sequence>MDSKTMKLGNSTVTVYSNLVNMSPEERKEWFDREWANGNSVLKDMAGVISEIATTTETDP</sequence>
<reference evidence="1" key="1">
    <citation type="submission" date="2015-08" db="EMBL/GenBank/DDBJ databases">
        <title>Complete DNA Sequence of Pseudomonas syringae pv. actinidiae, the Causal Agent of Kiwifruit Canker Disease.</title>
        <authorList>
            <person name="Rikkerink E.H.A."/>
            <person name="Fineran P.C."/>
        </authorList>
    </citation>
    <scope>NUCLEOTIDE SEQUENCE</scope>
    <source>
        <strain evidence="1">DSM 13666</strain>
    </source>
</reference>
<accession>A0A4Y7WZZ4</accession>
<name>A0A0M0KNT5_ALKHA</name>
<dbReference type="AlphaFoldDB" id="A0A0M0KNT5"/>
<proteinExistence type="predicted"/>
<evidence type="ECO:0000313" key="1">
    <source>
        <dbReference type="EMBL" id="KOO40287.1"/>
    </source>
</evidence>
<dbReference type="EMBL" id="LILD01000001">
    <property type="protein sequence ID" value="KOO40287.1"/>
    <property type="molecule type" value="Genomic_DNA"/>
</dbReference>
<organism evidence="1">
    <name type="scientific">Halalkalibacterium halodurans</name>
    <name type="common">Bacillus halodurans</name>
    <dbReference type="NCBI Taxonomy" id="86665"/>
    <lineage>
        <taxon>Bacteria</taxon>
        <taxon>Bacillati</taxon>
        <taxon>Bacillota</taxon>
        <taxon>Bacilli</taxon>
        <taxon>Bacillales</taxon>
        <taxon>Bacillaceae</taxon>
        <taxon>Halalkalibacterium (ex Joshi et al. 2022)</taxon>
    </lineage>
</organism>
<protein>
    <submittedName>
        <fullName evidence="1">Uncharacterized protein</fullName>
    </submittedName>
</protein>
<dbReference type="PATRIC" id="fig|136160.3.peg.3363"/>
<comment type="caution">
    <text evidence="1">The sequence shown here is derived from an EMBL/GenBank/DDBJ whole genome shotgun (WGS) entry which is preliminary data.</text>
</comment>
<gene>
    <name evidence="1" type="ORF">AMD02_14485</name>
</gene>
<accession>A0A0M0KNT5</accession>